<dbReference type="Proteomes" id="UP000678393">
    <property type="component" value="Unassembled WGS sequence"/>
</dbReference>
<feature type="domain" description="C3H1-type" evidence="12">
    <location>
        <begin position="911"/>
        <end position="935"/>
    </location>
</feature>
<feature type="region of interest" description="Disordered" evidence="11">
    <location>
        <begin position="318"/>
        <end position="461"/>
    </location>
</feature>
<dbReference type="GO" id="GO:0005737">
    <property type="term" value="C:cytoplasm"/>
    <property type="evidence" value="ECO:0007669"/>
    <property type="project" value="TreeGrafter"/>
</dbReference>
<comment type="subcellular location">
    <subcellularLocation>
        <location evidence="1">Nucleus speckle</location>
    </subcellularLocation>
</comment>
<keyword evidence="5" id="KW-0677">Repeat</keyword>
<dbReference type="EMBL" id="CAJHNH020008530">
    <property type="protein sequence ID" value="CAG5136412.1"/>
    <property type="molecule type" value="Genomic_DNA"/>
</dbReference>
<dbReference type="GO" id="GO:0043488">
    <property type="term" value="P:regulation of mRNA stability"/>
    <property type="evidence" value="ECO:0007669"/>
    <property type="project" value="InterPro"/>
</dbReference>
<dbReference type="Gene3D" id="4.10.1000.30">
    <property type="match status" value="1"/>
</dbReference>
<dbReference type="GO" id="GO:0008270">
    <property type="term" value="F:zinc ion binding"/>
    <property type="evidence" value="ECO:0007669"/>
    <property type="project" value="UniProtKB-KW"/>
</dbReference>
<dbReference type="AlphaFoldDB" id="A0A8S4A885"/>
<feature type="compositionally biased region" description="Basic and acidic residues" evidence="11">
    <location>
        <begin position="413"/>
        <end position="461"/>
    </location>
</feature>
<protein>
    <recommendedName>
        <fullName evidence="3">Zinc finger CCCH domain-containing protein 14</fullName>
    </recommendedName>
</protein>
<feature type="compositionally biased region" description="Acidic residues" evidence="11">
    <location>
        <begin position="702"/>
        <end position="713"/>
    </location>
</feature>
<feature type="compositionally biased region" description="Basic and acidic residues" evidence="11">
    <location>
        <begin position="856"/>
        <end position="868"/>
    </location>
</feature>
<dbReference type="OrthoDB" id="5589010at2759"/>
<feature type="compositionally biased region" description="Basic residues" evidence="11">
    <location>
        <begin position="98"/>
        <end position="109"/>
    </location>
</feature>
<evidence type="ECO:0000256" key="10">
    <source>
        <dbReference type="PROSITE-ProRule" id="PRU00723"/>
    </source>
</evidence>
<feature type="compositionally biased region" description="Basic and acidic residues" evidence="11">
    <location>
        <begin position="83"/>
        <end position="97"/>
    </location>
</feature>
<evidence type="ECO:0000256" key="3">
    <source>
        <dbReference type="ARBA" id="ARBA00015071"/>
    </source>
</evidence>
<evidence type="ECO:0000256" key="4">
    <source>
        <dbReference type="ARBA" id="ARBA00022723"/>
    </source>
</evidence>
<comment type="similarity">
    <text evidence="2">Belongs to the ZC3H14 family.</text>
</comment>
<keyword evidence="8" id="KW-0694">RNA-binding</keyword>
<sequence>MSVMEVGTEISQKIRSAIKAKLVELGSYVDDELPDYIMVMVANKKTRAQMNGDLGLFLGTSTVAFTDWLHGLLEKLQTIRIEPEPHTDKHDKSDKVKAKEKKKDHKKSHKGDTSHSSGKKKDKHKKKDIESVVSDDVNATVLDNIGTAATSNISESQEETKIGSETQQEKSPIKDNSVSEDFEDVRQLLVTEAAEDELTNELETTEVEIIHARTVKNTAKPVAKSSQDIITTASSGRLPKQNPERRNIQKVSEVLRKRRAALTSVVAAISQNDEDEEYDPRNPAVASVVRVTARKSSVPPLLQANRVLLMKAMSEAERSVATKKRIAVAKPVSRDDSPSEVYSPKRKRDKSRDLDSPPPYIPSKKDNVGRQSSSSSQRVLSRNDARHMIKRDNGRQPPSRSYRDIVQTTNHSPDSEHRIELSRSPERSRRQPEDDRHVQSVSSEKIEKESKNDKNSKEITSKQIVREVKNDKNIRQVTSDRNGDKNIQITCHLVSDSRPSVPHVERKRQHSLSPEPKKPLQVTVYPPQNTKPTASRLGKIIIKRNNSDGDERESTSTRGSHAMINTSKRDAREDIVAKAAQSKSKENLSQKNNSGPVISNVGKEAVQKQCEAAVISVQAAQISTRAKRNISPDSRVVECDTQSNEDAKVEHDSRDHKEQVKKELISEKRRSSTHGLDETAKNRSSDSVGDDDDDDLSKMIDEDLGPELLDDTNGDDFNLDLDIDDDLSKVAAVGDEPLSSDVHEITKDDNKRGTRFIVTLDGVDERHFQSEDKGSNFDKFKNPAPVLSAPAPSVVAPVVATGTQQMHPDPSLYLRLLGVPPSTVSQALLQQVHAAALTVPSKLTPPKIQPFSISLKDSDDEHDEKEAKPPATQEYYQQAEGDVSAIKRAKMSERCKFWPACAAGSSCEYHHPTAHCKTFPNCKFGDRCLFIHPNCRFDSKCTRPDCPYTHTSRRPALASATHVIAIPKSHFVFSTVPPKSNFAGHPSSQGICRFFPNCHNMNCVFMHPKPCKFGLACKSPACPFFHPQVPAVDKLKWQASSAPAKTEVMPAPSKVEQIVDKHSPSTTSNLATVSSTSQ</sequence>
<evidence type="ECO:0000256" key="7">
    <source>
        <dbReference type="ARBA" id="ARBA00022833"/>
    </source>
</evidence>
<proteinExistence type="inferred from homology"/>
<evidence type="ECO:0000256" key="5">
    <source>
        <dbReference type="ARBA" id="ARBA00022737"/>
    </source>
</evidence>
<feature type="compositionally biased region" description="Basic and acidic residues" evidence="11">
    <location>
        <begin position="545"/>
        <end position="555"/>
    </location>
</feature>
<dbReference type="FunFam" id="4.10.1000.30:FF:000001">
    <property type="entry name" value="Zinc finger CCCH domain-containing protein 14"/>
    <property type="match status" value="1"/>
</dbReference>
<evidence type="ECO:0000259" key="12">
    <source>
        <dbReference type="PROSITE" id="PS50103"/>
    </source>
</evidence>
<feature type="region of interest" description="Disordered" evidence="11">
    <location>
        <begin position="624"/>
        <end position="713"/>
    </location>
</feature>
<evidence type="ECO:0000256" key="9">
    <source>
        <dbReference type="ARBA" id="ARBA00023242"/>
    </source>
</evidence>
<dbReference type="PANTHER" id="PTHR14738:SF29">
    <property type="entry name" value="ZINC FINGER CCCH DOMAIN-CONTAINING PROTEIN 14"/>
    <property type="match status" value="1"/>
</dbReference>
<keyword evidence="7 10" id="KW-0862">Zinc</keyword>
<dbReference type="GO" id="GO:0008143">
    <property type="term" value="F:poly(A) binding"/>
    <property type="evidence" value="ECO:0007669"/>
    <property type="project" value="InterPro"/>
</dbReference>
<accession>A0A8S4A885</accession>
<evidence type="ECO:0000256" key="11">
    <source>
        <dbReference type="SAM" id="MobiDB-lite"/>
    </source>
</evidence>
<keyword evidence="9" id="KW-0539">Nucleus</keyword>
<dbReference type="InterPro" id="IPR040366">
    <property type="entry name" value="Nab2/ZC3H14"/>
</dbReference>
<feature type="compositionally biased region" description="Polar residues" evidence="11">
    <location>
        <begin position="224"/>
        <end position="235"/>
    </location>
</feature>
<feature type="region of interest" description="Disordered" evidence="11">
    <location>
        <begin position="1057"/>
        <end position="1078"/>
    </location>
</feature>
<feature type="region of interest" description="Disordered" evidence="11">
    <location>
        <begin position="849"/>
        <end position="873"/>
    </location>
</feature>
<dbReference type="PANTHER" id="PTHR14738">
    <property type="entry name" value="ZINC FINGER CCCH DOMAIN-CONTAINING PROTEIN 14"/>
    <property type="match status" value="1"/>
</dbReference>
<feature type="zinc finger region" description="C3H1-type" evidence="10">
    <location>
        <begin position="911"/>
        <end position="935"/>
    </location>
</feature>
<keyword evidence="14" id="KW-1185">Reference proteome</keyword>
<feature type="compositionally biased region" description="Basic residues" evidence="11">
    <location>
        <begin position="117"/>
        <end position="126"/>
    </location>
</feature>
<feature type="region of interest" description="Disordered" evidence="11">
    <location>
        <begin position="83"/>
        <end position="132"/>
    </location>
</feature>
<evidence type="ECO:0000256" key="8">
    <source>
        <dbReference type="ARBA" id="ARBA00022884"/>
    </source>
</evidence>
<evidence type="ECO:0000313" key="14">
    <source>
        <dbReference type="Proteomes" id="UP000678393"/>
    </source>
</evidence>
<feature type="compositionally biased region" description="Basic and acidic residues" evidence="11">
    <location>
        <begin position="381"/>
        <end position="394"/>
    </location>
</feature>
<dbReference type="InterPro" id="IPR000571">
    <property type="entry name" value="Znf_CCCH"/>
</dbReference>
<gene>
    <name evidence="13" type="ORF">CUNI_LOCUS21970</name>
</gene>
<evidence type="ECO:0000256" key="6">
    <source>
        <dbReference type="ARBA" id="ARBA00022771"/>
    </source>
</evidence>
<feature type="region of interest" description="Disordered" evidence="11">
    <location>
        <begin position="218"/>
        <end position="247"/>
    </location>
</feature>
<dbReference type="GO" id="GO:0016607">
    <property type="term" value="C:nuclear speck"/>
    <property type="evidence" value="ECO:0007669"/>
    <property type="project" value="UniProtKB-SubCell"/>
</dbReference>
<reference evidence="13" key="1">
    <citation type="submission" date="2021-04" db="EMBL/GenBank/DDBJ databases">
        <authorList>
            <consortium name="Molecular Ecology Group"/>
        </authorList>
    </citation>
    <scope>NUCLEOTIDE SEQUENCE</scope>
</reference>
<dbReference type="PROSITE" id="PS50103">
    <property type="entry name" value="ZF_C3H1"/>
    <property type="match status" value="1"/>
</dbReference>
<feature type="compositionally biased region" description="Polar residues" evidence="11">
    <location>
        <begin position="1064"/>
        <end position="1078"/>
    </location>
</feature>
<evidence type="ECO:0000256" key="1">
    <source>
        <dbReference type="ARBA" id="ARBA00004324"/>
    </source>
</evidence>
<organism evidence="13 14">
    <name type="scientific">Candidula unifasciata</name>
    <dbReference type="NCBI Taxonomy" id="100452"/>
    <lineage>
        <taxon>Eukaryota</taxon>
        <taxon>Metazoa</taxon>
        <taxon>Spiralia</taxon>
        <taxon>Lophotrochozoa</taxon>
        <taxon>Mollusca</taxon>
        <taxon>Gastropoda</taxon>
        <taxon>Heterobranchia</taxon>
        <taxon>Euthyneura</taxon>
        <taxon>Panpulmonata</taxon>
        <taxon>Eupulmonata</taxon>
        <taxon>Stylommatophora</taxon>
        <taxon>Helicina</taxon>
        <taxon>Helicoidea</taxon>
        <taxon>Geomitridae</taxon>
        <taxon>Candidula</taxon>
    </lineage>
</organism>
<dbReference type="Pfam" id="PF14608">
    <property type="entry name" value="zf-CCCH_2"/>
    <property type="match status" value="5"/>
</dbReference>
<feature type="compositionally biased region" description="Polar residues" evidence="11">
    <location>
        <begin position="556"/>
        <end position="566"/>
    </location>
</feature>
<feature type="region of interest" description="Disordered" evidence="11">
    <location>
        <begin position="493"/>
        <end position="574"/>
    </location>
</feature>
<feature type="region of interest" description="Disordered" evidence="11">
    <location>
        <begin position="149"/>
        <end position="179"/>
    </location>
</feature>
<feature type="compositionally biased region" description="Basic and acidic residues" evidence="11">
    <location>
        <begin position="645"/>
        <end position="684"/>
    </location>
</feature>
<feature type="compositionally biased region" description="Basic and acidic residues" evidence="11">
    <location>
        <begin position="158"/>
        <end position="173"/>
    </location>
</feature>
<evidence type="ECO:0000313" key="13">
    <source>
        <dbReference type="EMBL" id="CAG5136412.1"/>
    </source>
</evidence>
<keyword evidence="6 10" id="KW-0863">Zinc-finger</keyword>
<dbReference type="FunFam" id="4.10.1000.40:FF:000006">
    <property type="entry name" value="Zinc finger CCCH domain-containing protein 14"/>
    <property type="match status" value="1"/>
</dbReference>
<dbReference type="Gene3D" id="4.10.1000.40">
    <property type="match status" value="1"/>
</dbReference>
<evidence type="ECO:0000256" key="2">
    <source>
        <dbReference type="ARBA" id="ARBA00008423"/>
    </source>
</evidence>
<keyword evidence="4 10" id="KW-0479">Metal-binding</keyword>
<name>A0A8S4A885_9EUPU</name>
<comment type="caution">
    <text evidence="13">The sequence shown here is derived from an EMBL/GenBank/DDBJ whole genome shotgun (WGS) entry which is preliminary data.</text>
</comment>